<dbReference type="GO" id="GO:0006281">
    <property type="term" value="P:DNA repair"/>
    <property type="evidence" value="ECO:0007669"/>
    <property type="project" value="InterPro"/>
</dbReference>
<dbReference type="Gene3D" id="3.30.1330.70">
    <property type="entry name" value="Holliday junction resolvase RusA"/>
    <property type="match status" value="1"/>
</dbReference>
<dbReference type="InterPro" id="IPR008822">
    <property type="entry name" value="Endonuclease_RusA-like"/>
</dbReference>
<protein>
    <submittedName>
        <fullName evidence="2">Crossover junction endodeoxyribonuclease RusA</fullName>
        <ecNumber evidence="2">3.1.22.4</ecNumber>
    </submittedName>
</protein>
<dbReference type="Proteomes" id="UP000320496">
    <property type="component" value="Chromosome"/>
</dbReference>
<feature type="region of interest" description="Disordered" evidence="1">
    <location>
        <begin position="126"/>
        <end position="156"/>
    </location>
</feature>
<gene>
    <name evidence="2" type="primary">rusA</name>
    <name evidence="2" type="ORF">Mal4_40480</name>
</gene>
<name>A0A517ZB28_9PLAN</name>
<dbReference type="SUPFAM" id="SSF103084">
    <property type="entry name" value="Holliday junction resolvase RusA"/>
    <property type="match status" value="1"/>
</dbReference>
<dbReference type="OrthoDB" id="73971at2"/>
<evidence type="ECO:0000313" key="2">
    <source>
        <dbReference type="EMBL" id="QDU39702.1"/>
    </source>
</evidence>
<dbReference type="EC" id="3.1.22.4" evidence="2"/>
<sequence length="156" mass="17644">MSLTHSATEAVAVLRFVLPFPPSVNRYYRHVGYRTLLSREGREYRRQVCALLAGRVGQPLSGPLQVQLALYPPDRRRRDWDNFQKSVWDSLQHAGVYLDDSQVRRAVVEMHDPQGKARAECLIQPLPVADADAPATQTPKPRTTRRKRRGSGGARS</sequence>
<dbReference type="KEGG" id="mri:Mal4_40480"/>
<dbReference type="AlphaFoldDB" id="A0A517ZB28"/>
<organism evidence="2 3">
    <name type="scientific">Maioricimonas rarisocia</name>
    <dbReference type="NCBI Taxonomy" id="2528026"/>
    <lineage>
        <taxon>Bacteria</taxon>
        <taxon>Pseudomonadati</taxon>
        <taxon>Planctomycetota</taxon>
        <taxon>Planctomycetia</taxon>
        <taxon>Planctomycetales</taxon>
        <taxon>Planctomycetaceae</taxon>
        <taxon>Maioricimonas</taxon>
    </lineage>
</organism>
<evidence type="ECO:0000313" key="3">
    <source>
        <dbReference type="Proteomes" id="UP000320496"/>
    </source>
</evidence>
<dbReference type="GO" id="GO:0006310">
    <property type="term" value="P:DNA recombination"/>
    <property type="evidence" value="ECO:0007669"/>
    <property type="project" value="InterPro"/>
</dbReference>
<dbReference type="Pfam" id="PF05866">
    <property type="entry name" value="RusA"/>
    <property type="match status" value="1"/>
</dbReference>
<reference evidence="2 3" key="1">
    <citation type="submission" date="2019-02" db="EMBL/GenBank/DDBJ databases">
        <title>Deep-cultivation of Planctomycetes and their phenomic and genomic characterization uncovers novel biology.</title>
        <authorList>
            <person name="Wiegand S."/>
            <person name="Jogler M."/>
            <person name="Boedeker C."/>
            <person name="Pinto D."/>
            <person name="Vollmers J."/>
            <person name="Rivas-Marin E."/>
            <person name="Kohn T."/>
            <person name="Peeters S.H."/>
            <person name="Heuer A."/>
            <person name="Rast P."/>
            <person name="Oberbeckmann S."/>
            <person name="Bunk B."/>
            <person name="Jeske O."/>
            <person name="Meyerdierks A."/>
            <person name="Storesund J.E."/>
            <person name="Kallscheuer N."/>
            <person name="Luecker S."/>
            <person name="Lage O.M."/>
            <person name="Pohl T."/>
            <person name="Merkel B.J."/>
            <person name="Hornburger P."/>
            <person name="Mueller R.-W."/>
            <person name="Bruemmer F."/>
            <person name="Labrenz M."/>
            <person name="Spormann A.M."/>
            <person name="Op den Camp H."/>
            <person name="Overmann J."/>
            <person name="Amann R."/>
            <person name="Jetten M.S.M."/>
            <person name="Mascher T."/>
            <person name="Medema M.H."/>
            <person name="Devos D.P."/>
            <person name="Kaster A.-K."/>
            <person name="Ovreas L."/>
            <person name="Rohde M."/>
            <person name="Galperin M.Y."/>
            <person name="Jogler C."/>
        </authorList>
    </citation>
    <scope>NUCLEOTIDE SEQUENCE [LARGE SCALE GENOMIC DNA]</scope>
    <source>
        <strain evidence="2 3">Mal4</strain>
    </source>
</reference>
<dbReference type="GO" id="GO:0016787">
    <property type="term" value="F:hydrolase activity"/>
    <property type="evidence" value="ECO:0007669"/>
    <property type="project" value="UniProtKB-KW"/>
</dbReference>
<keyword evidence="3" id="KW-1185">Reference proteome</keyword>
<keyword evidence="2" id="KW-0378">Hydrolase</keyword>
<evidence type="ECO:0000256" key="1">
    <source>
        <dbReference type="SAM" id="MobiDB-lite"/>
    </source>
</evidence>
<dbReference type="GO" id="GO:0000287">
    <property type="term" value="F:magnesium ion binding"/>
    <property type="evidence" value="ECO:0007669"/>
    <property type="project" value="InterPro"/>
</dbReference>
<dbReference type="EMBL" id="CP036275">
    <property type="protein sequence ID" value="QDU39702.1"/>
    <property type="molecule type" value="Genomic_DNA"/>
</dbReference>
<accession>A0A517ZB28</accession>
<dbReference type="InterPro" id="IPR036614">
    <property type="entry name" value="RusA-like_sf"/>
</dbReference>
<proteinExistence type="predicted"/>